<dbReference type="STRING" id="1286528.NHE_0560"/>
<dbReference type="HOGENOM" id="CLU_031397_3_0_5"/>
<dbReference type="Pfam" id="PF01300">
    <property type="entry name" value="Sua5_yciO_yrdC"/>
    <property type="match status" value="1"/>
</dbReference>
<dbReference type="GO" id="GO:0000049">
    <property type="term" value="F:tRNA binding"/>
    <property type="evidence" value="ECO:0007669"/>
    <property type="project" value="TreeGrafter"/>
</dbReference>
<keyword evidence="8" id="KW-0547">Nucleotide-binding</keyword>
<evidence type="ECO:0000256" key="7">
    <source>
        <dbReference type="ARBA" id="ARBA00022695"/>
    </source>
</evidence>
<dbReference type="Gene3D" id="3.90.870.10">
    <property type="entry name" value="DHBP synthase"/>
    <property type="match status" value="1"/>
</dbReference>
<dbReference type="RefSeq" id="WP_038559641.1">
    <property type="nucleotide sequence ID" value="NZ_CP007481.1"/>
</dbReference>
<protein>
    <recommendedName>
        <fullName evidence="10">L-threonylcarbamoyladenylate synthase</fullName>
        <ecNumber evidence="3">2.7.7.87</ecNumber>
    </recommendedName>
    <alternativeName>
        <fullName evidence="10">L-threonylcarbamoyladenylate synthase</fullName>
    </alternativeName>
</protein>
<dbReference type="InterPro" id="IPR050156">
    <property type="entry name" value="TC-AMP_synthase_SUA5"/>
</dbReference>
<dbReference type="OrthoDB" id="9814580at2"/>
<dbReference type="EMBL" id="CP007481">
    <property type="protein sequence ID" value="AHX11499.1"/>
    <property type="molecule type" value="Genomic_DNA"/>
</dbReference>
<keyword evidence="5" id="KW-0808">Transferase</keyword>
<dbReference type="InterPro" id="IPR017945">
    <property type="entry name" value="DHBP_synth_RibB-like_a/b_dom"/>
</dbReference>
<organism evidence="13 14">
    <name type="scientific">Neorickettsia helminthoeca str. Oregon</name>
    <dbReference type="NCBI Taxonomy" id="1286528"/>
    <lineage>
        <taxon>Bacteria</taxon>
        <taxon>Pseudomonadati</taxon>
        <taxon>Pseudomonadota</taxon>
        <taxon>Alphaproteobacteria</taxon>
        <taxon>Rickettsiales</taxon>
        <taxon>Anaplasmataceae</taxon>
        <taxon>Neorickettsia</taxon>
    </lineage>
</organism>
<evidence type="ECO:0000256" key="9">
    <source>
        <dbReference type="ARBA" id="ARBA00022840"/>
    </source>
</evidence>
<dbReference type="GO" id="GO:0006450">
    <property type="term" value="P:regulation of translational fidelity"/>
    <property type="evidence" value="ECO:0007669"/>
    <property type="project" value="TreeGrafter"/>
</dbReference>
<evidence type="ECO:0000256" key="3">
    <source>
        <dbReference type="ARBA" id="ARBA00012584"/>
    </source>
</evidence>
<dbReference type="GO" id="GO:0061710">
    <property type="term" value="F:L-threonylcarbamoyladenylate synthase"/>
    <property type="evidence" value="ECO:0007669"/>
    <property type="project" value="UniProtKB-EC"/>
</dbReference>
<name>X5HKE1_9RICK</name>
<evidence type="ECO:0000256" key="10">
    <source>
        <dbReference type="ARBA" id="ARBA00029774"/>
    </source>
</evidence>
<evidence type="ECO:0000256" key="1">
    <source>
        <dbReference type="ARBA" id="ARBA00004496"/>
    </source>
</evidence>
<keyword evidence="7" id="KW-0548">Nucleotidyltransferase</keyword>
<keyword evidence="6" id="KW-0819">tRNA processing</keyword>
<proteinExistence type="inferred from homology"/>
<dbReference type="KEGG" id="nhm:NHE_0560"/>
<dbReference type="PANTHER" id="PTHR17490">
    <property type="entry name" value="SUA5"/>
    <property type="match status" value="1"/>
</dbReference>
<evidence type="ECO:0000256" key="8">
    <source>
        <dbReference type="ARBA" id="ARBA00022741"/>
    </source>
</evidence>
<evidence type="ECO:0000256" key="6">
    <source>
        <dbReference type="ARBA" id="ARBA00022694"/>
    </source>
</evidence>
<dbReference type="PROSITE" id="PS51163">
    <property type="entry name" value="YRDC"/>
    <property type="match status" value="1"/>
</dbReference>
<dbReference type="InterPro" id="IPR006070">
    <property type="entry name" value="Sua5-like_dom"/>
</dbReference>
<sequence>MIEKAVNFLRIGGVIIFPTETVYALACDASNYHAKLRIYRLKQRNIKKNLPVMVWNFSWISRLAELTEYQSSLIRRYSPGPVTFIVPRKDTSHLRFHFPRKIAVRIPDSKIALRILQLFNRPICATSVNISSKVPTTNFTRIDGYIRKRVDYIIGDNQGVSGTASSIVDISESCIVPMRRGIIDVTS</sequence>
<keyword evidence="9" id="KW-0067">ATP-binding</keyword>
<dbReference type="Proteomes" id="UP000023755">
    <property type="component" value="Chromosome"/>
</dbReference>
<evidence type="ECO:0000256" key="2">
    <source>
        <dbReference type="ARBA" id="ARBA00007663"/>
    </source>
</evidence>
<keyword evidence="14" id="KW-1185">Reference proteome</keyword>
<dbReference type="GO" id="GO:0003725">
    <property type="term" value="F:double-stranded RNA binding"/>
    <property type="evidence" value="ECO:0007669"/>
    <property type="project" value="InterPro"/>
</dbReference>
<keyword evidence="4" id="KW-0963">Cytoplasm</keyword>
<evidence type="ECO:0000256" key="5">
    <source>
        <dbReference type="ARBA" id="ARBA00022679"/>
    </source>
</evidence>
<dbReference type="GO" id="GO:0005737">
    <property type="term" value="C:cytoplasm"/>
    <property type="evidence" value="ECO:0007669"/>
    <property type="project" value="UniProtKB-SubCell"/>
</dbReference>
<evidence type="ECO:0000256" key="11">
    <source>
        <dbReference type="ARBA" id="ARBA00048366"/>
    </source>
</evidence>
<dbReference type="PANTHER" id="PTHR17490:SF16">
    <property type="entry name" value="THREONYLCARBAMOYL-AMP SYNTHASE"/>
    <property type="match status" value="1"/>
</dbReference>
<evidence type="ECO:0000313" key="13">
    <source>
        <dbReference type="EMBL" id="AHX11499.1"/>
    </source>
</evidence>
<evidence type="ECO:0000256" key="4">
    <source>
        <dbReference type="ARBA" id="ARBA00022490"/>
    </source>
</evidence>
<comment type="catalytic activity">
    <reaction evidence="11">
        <text>L-threonine + hydrogencarbonate + ATP = L-threonylcarbamoyladenylate + diphosphate + H2O</text>
        <dbReference type="Rhea" id="RHEA:36407"/>
        <dbReference type="ChEBI" id="CHEBI:15377"/>
        <dbReference type="ChEBI" id="CHEBI:17544"/>
        <dbReference type="ChEBI" id="CHEBI:30616"/>
        <dbReference type="ChEBI" id="CHEBI:33019"/>
        <dbReference type="ChEBI" id="CHEBI:57926"/>
        <dbReference type="ChEBI" id="CHEBI:73682"/>
        <dbReference type="EC" id="2.7.7.87"/>
    </reaction>
</comment>
<feature type="domain" description="YrdC-like" evidence="12">
    <location>
        <begin position="1"/>
        <end position="183"/>
    </location>
</feature>
<comment type="similarity">
    <text evidence="2">Belongs to the SUA5 family.</text>
</comment>
<comment type="subcellular location">
    <subcellularLocation>
        <location evidence="1">Cytoplasm</location>
    </subcellularLocation>
</comment>
<reference evidence="13 14" key="1">
    <citation type="submission" date="2014-03" db="EMBL/GenBank/DDBJ databases">
        <title>Sequencing and Comparison of Genomes and Transcriptome Profiles of Human Ehrlichiosis Agents.</title>
        <authorList>
            <person name="Lin M."/>
            <person name="Daugherty S.C."/>
            <person name="Nagaraj S."/>
            <person name="Cheng Z."/>
            <person name="Xiong Q."/>
            <person name="Lin F.-Y."/>
            <person name="Sengamalay N."/>
            <person name="Ott S."/>
            <person name="Godinez A."/>
            <person name="Tallon L.J."/>
            <person name="Sadzewicz L."/>
            <person name="Fraser C.M."/>
            <person name="Dunning Hotopp J.C."/>
            <person name="Rikihisa Y."/>
        </authorList>
    </citation>
    <scope>NUCLEOTIDE SEQUENCE [LARGE SCALE GENOMIC DNA]</scope>
    <source>
        <strain evidence="13 14">Oregon</strain>
    </source>
</reference>
<dbReference type="GO" id="GO:0005524">
    <property type="term" value="F:ATP binding"/>
    <property type="evidence" value="ECO:0007669"/>
    <property type="project" value="UniProtKB-KW"/>
</dbReference>
<gene>
    <name evidence="13" type="ORF">NHE_0560</name>
</gene>
<dbReference type="SUPFAM" id="SSF55821">
    <property type="entry name" value="YrdC/RibB"/>
    <property type="match status" value="1"/>
</dbReference>
<dbReference type="AlphaFoldDB" id="X5HKE1"/>
<accession>X5HKE1</accession>
<dbReference type="EC" id="2.7.7.87" evidence="3"/>
<evidence type="ECO:0000313" key="14">
    <source>
        <dbReference type="Proteomes" id="UP000023755"/>
    </source>
</evidence>
<evidence type="ECO:0000259" key="12">
    <source>
        <dbReference type="PROSITE" id="PS51163"/>
    </source>
</evidence>
<dbReference type="GO" id="GO:0008033">
    <property type="term" value="P:tRNA processing"/>
    <property type="evidence" value="ECO:0007669"/>
    <property type="project" value="UniProtKB-KW"/>
</dbReference>
<dbReference type="NCBIfam" id="TIGR00057">
    <property type="entry name" value="L-threonylcarbamoyladenylate synthase"/>
    <property type="match status" value="1"/>
</dbReference>